<evidence type="ECO:0000313" key="2">
    <source>
        <dbReference type="Proteomes" id="UP000466694"/>
    </source>
</evidence>
<accession>A0A844A555</accession>
<reference evidence="1 2" key="1">
    <citation type="journal article" date="2013" name="Genome Biol.">
        <title>Comparative genomics of the core and accessory genomes of 48 Sinorhizobium strains comprising five genospecies.</title>
        <authorList>
            <person name="Sugawara M."/>
            <person name="Epstein B."/>
            <person name="Badgley B.D."/>
            <person name="Unno T."/>
            <person name="Xu L."/>
            <person name="Reese J."/>
            <person name="Gyaneshwar P."/>
            <person name="Denny R."/>
            <person name="Mudge J."/>
            <person name="Bharti A.K."/>
            <person name="Farmer A.D."/>
            <person name="May G.D."/>
            <person name="Woodward J.E."/>
            <person name="Medigue C."/>
            <person name="Vallenet D."/>
            <person name="Lajus A."/>
            <person name="Rouy Z."/>
            <person name="Martinez-Vaz B."/>
            <person name="Tiffin P."/>
            <person name="Young N.D."/>
            <person name="Sadowsky M.J."/>
        </authorList>
    </citation>
    <scope>NUCLEOTIDE SEQUENCE [LARGE SCALE GENOMIC DNA]</scope>
    <source>
        <strain evidence="1 2">USDA205</strain>
    </source>
</reference>
<name>A0A844A555_RHIFR</name>
<organism evidence="1 2">
    <name type="scientific">Rhizobium fredii</name>
    <name type="common">Sinorhizobium fredii</name>
    <dbReference type="NCBI Taxonomy" id="380"/>
    <lineage>
        <taxon>Bacteria</taxon>
        <taxon>Pseudomonadati</taxon>
        <taxon>Pseudomonadota</taxon>
        <taxon>Alphaproteobacteria</taxon>
        <taxon>Hyphomicrobiales</taxon>
        <taxon>Rhizobiaceae</taxon>
        <taxon>Sinorhizobium/Ensifer group</taxon>
        <taxon>Sinorhizobium</taxon>
    </lineage>
</organism>
<evidence type="ECO:0000313" key="1">
    <source>
        <dbReference type="EMBL" id="MQX07288.1"/>
    </source>
</evidence>
<dbReference type="RefSeq" id="WP_153451280.1">
    <property type="nucleotide sequence ID" value="NZ_BSPA01000095.1"/>
</dbReference>
<dbReference type="Proteomes" id="UP000466694">
    <property type="component" value="Unassembled WGS sequence"/>
</dbReference>
<proteinExistence type="predicted"/>
<dbReference type="EMBL" id="WISZ01000042">
    <property type="protein sequence ID" value="MQX07288.1"/>
    <property type="molecule type" value="Genomic_DNA"/>
</dbReference>
<evidence type="ECO:0008006" key="3">
    <source>
        <dbReference type="Google" id="ProtNLM"/>
    </source>
</evidence>
<protein>
    <recommendedName>
        <fullName evidence="3">HEPN AbiU2-like domain-containing protein</fullName>
    </recommendedName>
</protein>
<comment type="caution">
    <text evidence="1">The sequence shown here is derived from an EMBL/GenBank/DDBJ whole genome shotgun (WGS) entry which is preliminary data.</text>
</comment>
<dbReference type="AlphaFoldDB" id="A0A844A555"/>
<sequence>MLVLAALLGRADVQAALEETAGTEWYPGDEMIGANANAVPVDVRDIVKSMEDEQRSEDRASCRKAISDFLAAVGRLSAKGSEEQTALKRVRDFRNRRLAHSLFDKEPDAFPRYSDLNILLDIANEAARLAKLAIEGGNSDFDGNAERDRQNADGYATCVLDGLKRAARPKKPASVPESN</sequence>
<gene>
    <name evidence="1" type="ORF">GHK48_02815</name>
</gene>